<organism evidence="2 3">
    <name type="scientific">Oculimacula yallundae</name>
    <dbReference type="NCBI Taxonomy" id="86028"/>
    <lineage>
        <taxon>Eukaryota</taxon>
        <taxon>Fungi</taxon>
        <taxon>Dikarya</taxon>
        <taxon>Ascomycota</taxon>
        <taxon>Pezizomycotina</taxon>
        <taxon>Leotiomycetes</taxon>
        <taxon>Helotiales</taxon>
        <taxon>Ploettnerulaceae</taxon>
        <taxon>Oculimacula</taxon>
    </lineage>
</organism>
<dbReference type="Gene3D" id="1.10.510.10">
    <property type="entry name" value="Transferase(Phosphotransferase) domain 1"/>
    <property type="match status" value="1"/>
</dbReference>
<accession>A0ABR4CQ53</accession>
<dbReference type="SUPFAM" id="SSF56112">
    <property type="entry name" value="Protein kinase-like (PK-like)"/>
    <property type="match status" value="1"/>
</dbReference>
<feature type="domain" description="Protein kinase" evidence="1">
    <location>
        <begin position="295"/>
        <end position="645"/>
    </location>
</feature>
<evidence type="ECO:0000313" key="2">
    <source>
        <dbReference type="EMBL" id="KAL2072060.1"/>
    </source>
</evidence>
<sequence length="657" mass="75314">MAEVFGIVSAVLGLLPLCRGWYSSRHGLLTLTLTFWRWARHDQRCIRFGTNTRTGSWSIRIAARCVKTLHFRILSSPQAKHTRDQRFEEWRDIWRSDEGEPDLKFEAYAKANPAAGNRVLRQLALMSQALFDAHALEDKYGIKPSHWPDRESKDLSRFRLQDGENLRLETQGLFIERCKTNMSFIKRCKFVFRKKDAVWTSLIDLIKEYNETLASYGPKFDIQKMIKAEFDVLRNLHIDELKRRAEAASYEARHTLESDGENIARYQDISLAAQFSAVVKYERNHAAYKFTIRDFRLDPSYAVSSSGSSTMALLFDYPVRKENRVVLIEWVDNIDRDQERDTRIKTLMLATPKPDQLLLPKCYGMVEDPIARRYGLVLAPPPHIRSNLPQIMPAGAISQKRMPVSLMEVLEKRHPAYPEILDLGIRFRLAKKLLEAVSMMHCVGWVHKNIRSNSILFFPAANIPSRGPAGPASSIPQPLGFNDPLFVGLGNARIDDLIDDPDPDPYYPTDHTHEQPIFVTPSGQRLIRITAPNSSIAHRPNDITLDYYQHPLKRHNPSVRYSRAHDIYSLGCVLLEIGLWEPLHEMVDVEDEDYERVKRGFQSLTLRLDGCAGSIYGNVVRKCLALGSTRSDRSEEEGRELSRWVAGLAAELDRCWA</sequence>
<reference evidence="2 3" key="1">
    <citation type="journal article" date="2024" name="Commun. Biol.">
        <title>Comparative genomic analysis of thermophilic fungi reveals convergent evolutionary adaptations and gene losses.</title>
        <authorList>
            <person name="Steindorff A.S."/>
            <person name="Aguilar-Pontes M.V."/>
            <person name="Robinson A.J."/>
            <person name="Andreopoulos B."/>
            <person name="LaButti K."/>
            <person name="Kuo A."/>
            <person name="Mondo S."/>
            <person name="Riley R."/>
            <person name="Otillar R."/>
            <person name="Haridas S."/>
            <person name="Lipzen A."/>
            <person name="Grimwood J."/>
            <person name="Schmutz J."/>
            <person name="Clum A."/>
            <person name="Reid I.D."/>
            <person name="Moisan M.C."/>
            <person name="Butler G."/>
            <person name="Nguyen T.T.M."/>
            <person name="Dewar K."/>
            <person name="Conant G."/>
            <person name="Drula E."/>
            <person name="Henrissat B."/>
            <person name="Hansel C."/>
            <person name="Singer S."/>
            <person name="Hutchinson M.I."/>
            <person name="de Vries R.P."/>
            <person name="Natvig D.O."/>
            <person name="Powell A.J."/>
            <person name="Tsang A."/>
            <person name="Grigoriev I.V."/>
        </authorList>
    </citation>
    <scope>NUCLEOTIDE SEQUENCE [LARGE SCALE GENOMIC DNA]</scope>
    <source>
        <strain evidence="2 3">CBS 494.80</strain>
    </source>
</reference>
<evidence type="ECO:0000313" key="3">
    <source>
        <dbReference type="Proteomes" id="UP001595075"/>
    </source>
</evidence>
<gene>
    <name evidence="2" type="ORF">VTL71DRAFT_11403</name>
</gene>
<proteinExistence type="predicted"/>
<dbReference type="EMBL" id="JAZHXI010000004">
    <property type="protein sequence ID" value="KAL2072060.1"/>
    <property type="molecule type" value="Genomic_DNA"/>
</dbReference>
<dbReference type="PANTHER" id="PTHR37542">
    <property type="entry name" value="HELO DOMAIN-CONTAINING PROTEIN-RELATED"/>
    <property type="match status" value="1"/>
</dbReference>
<protein>
    <recommendedName>
        <fullName evidence="1">Protein kinase domain-containing protein</fullName>
    </recommendedName>
</protein>
<dbReference type="InterPro" id="IPR038305">
    <property type="entry name" value="HeLo_sf"/>
</dbReference>
<keyword evidence="3" id="KW-1185">Reference proteome</keyword>
<evidence type="ECO:0000259" key="1">
    <source>
        <dbReference type="PROSITE" id="PS50011"/>
    </source>
</evidence>
<dbReference type="Proteomes" id="UP001595075">
    <property type="component" value="Unassembled WGS sequence"/>
</dbReference>
<dbReference type="PROSITE" id="PS50011">
    <property type="entry name" value="PROTEIN_KINASE_DOM"/>
    <property type="match status" value="1"/>
</dbReference>
<name>A0ABR4CQ53_9HELO</name>
<comment type="caution">
    <text evidence="2">The sequence shown here is derived from an EMBL/GenBank/DDBJ whole genome shotgun (WGS) entry which is preliminary data.</text>
</comment>
<dbReference type="Gene3D" id="1.20.120.1020">
    <property type="entry name" value="Prion-inhibition and propagation, HeLo domain"/>
    <property type="match status" value="1"/>
</dbReference>
<dbReference type="PANTHER" id="PTHR37542:SF3">
    <property type="entry name" value="PRION-INHIBITION AND PROPAGATION HELO DOMAIN-CONTAINING PROTEIN"/>
    <property type="match status" value="1"/>
</dbReference>
<dbReference type="InterPro" id="IPR000719">
    <property type="entry name" value="Prot_kinase_dom"/>
</dbReference>
<dbReference type="InterPro" id="IPR011009">
    <property type="entry name" value="Kinase-like_dom_sf"/>
</dbReference>